<protein>
    <submittedName>
        <fullName evidence="1">Uncharacterized protein</fullName>
    </submittedName>
</protein>
<evidence type="ECO:0000313" key="2">
    <source>
        <dbReference type="Proteomes" id="UP000186074"/>
    </source>
</evidence>
<gene>
    <name evidence="1" type="ORF">LPB137_03635</name>
</gene>
<proteinExistence type="predicted"/>
<dbReference type="EMBL" id="CP019070">
    <property type="protein sequence ID" value="APW64988.1"/>
    <property type="molecule type" value="Genomic_DNA"/>
</dbReference>
<name>A0A1P8KKA4_9BACT</name>
<keyword evidence="2" id="KW-1185">Reference proteome</keyword>
<dbReference type="KEGG" id="alp:LPB137_03635"/>
<dbReference type="STRING" id="1850254.LPB137_03635"/>
<sequence>MLAQLDLSIKYELLSANIDENDVLYIMDRVKNRLTEENIDYELQKLGYEKYFTSDYNECDEYAFLDIQFIKNKSEVIRIKRIEE</sequence>
<evidence type="ECO:0000313" key="1">
    <source>
        <dbReference type="EMBL" id="APW64988.1"/>
    </source>
</evidence>
<dbReference type="Proteomes" id="UP000186074">
    <property type="component" value="Chromosome"/>
</dbReference>
<dbReference type="RefSeq" id="WP_076084481.1">
    <property type="nucleotide sequence ID" value="NZ_CP019070.1"/>
</dbReference>
<dbReference type="AlphaFoldDB" id="A0A1P8KKA4"/>
<accession>A0A1P8KKA4</accession>
<reference evidence="1 2" key="1">
    <citation type="submission" date="2017-01" db="EMBL/GenBank/DDBJ databases">
        <title>Genome sequencing of Arcobacter sp. LPB0137.</title>
        <authorList>
            <person name="Lee G.-W."/>
            <person name="Yi H."/>
        </authorList>
    </citation>
    <scope>NUCLEOTIDE SEQUENCE [LARGE SCALE GENOMIC DNA]</scope>
    <source>
        <strain evidence="1 2">LPB0137</strain>
    </source>
</reference>
<organism evidence="1 2">
    <name type="scientific">Poseidonibacter parvus</name>
    <dbReference type="NCBI Taxonomy" id="1850254"/>
    <lineage>
        <taxon>Bacteria</taxon>
        <taxon>Pseudomonadati</taxon>
        <taxon>Campylobacterota</taxon>
        <taxon>Epsilonproteobacteria</taxon>
        <taxon>Campylobacterales</taxon>
        <taxon>Arcobacteraceae</taxon>
        <taxon>Poseidonibacter</taxon>
    </lineage>
</organism>
<dbReference type="OrthoDB" id="5345830at2"/>